<name>A0A508WW46_9HYPH</name>
<proteinExistence type="predicted"/>
<gene>
    <name evidence="2" type="ORF">EMEDMD4_300013</name>
</gene>
<feature type="region of interest" description="Disordered" evidence="1">
    <location>
        <begin position="1"/>
        <end position="23"/>
    </location>
</feature>
<sequence>MINKSTNPGVFKPVTEGAATSRRPDWSSTREVVYLLPSADASHRVDRAICIHLDAQDEEKCVRFSARIRSIYLESITFMILGRPDLRHRDLKQVHQERDQWFVGGRHRIVAQRFGPHPFDGLAFAAFGETLVAAADVERHQQVKFVIAVARECERREARDLGADPELLFEFADQRLFGCLATLDFTARELPEAGERLALRALRQQNTSVGIDERASGDEHDVPTLHVPQTFGIR</sequence>
<dbReference type="EMBL" id="CABFNB010000096">
    <property type="protein sequence ID" value="VTZ61647.1"/>
    <property type="molecule type" value="Genomic_DNA"/>
</dbReference>
<evidence type="ECO:0000313" key="2">
    <source>
        <dbReference type="EMBL" id="VTZ61647.1"/>
    </source>
</evidence>
<accession>A0A508WW46</accession>
<dbReference type="AlphaFoldDB" id="A0A508WW46"/>
<protein>
    <submittedName>
        <fullName evidence="2">Uncharacterized protein</fullName>
    </submittedName>
</protein>
<organism evidence="2">
    <name type="scientific">Sinorhizobium medicae</name>
    <dbReference type="NCBI Taxonomy" id="110321"/>
    <lineage>
        <taxon>Bacteria</taxon>
        <taxon>Pseudomonadati</taxon>
        <taxon>Pseudomonadota</taxon>
        <taxon>Alphaproteobacteria</taxon>
        <taxon>Hyphomicrobiales</taxon>
        <taxon>Rhizobiaceae</taxon>
        <taxon>Sinorhizobium/Ensifer group</taxon>
        <taxon>Sinorhizobium</taxon>
    </lineage>
</organism>
<reference evidence="2" key="1">
    <citation type="submission" date="2019-06" db="EMBL/GenBank/DDBJ databases">
        <authorList>
            <person name="Le Quere A."/>
            <person name="Colella S."/>
        </authorList>
    </citation>
    <scope>NUCLEOTIDE SEQUENCE</scope>
    <source>
        <strain evidence="2">EmedicaeMD41</strain>
    </source>
</reference>
<evidence type="ECO:0000256" key="1">
    <source>
        <dbReference type="SAM" id="MobiDB-lite"/>
    </source>
</evidence>
<dbReference type="Proteomes" id="UP000507954">
    <property type="component" value="Unassembled WGS sequence"/>
</dbReference>